<evidence type="ECO:0000313" key="2">
    <source>
        <dbReference type="EMBL" id="MBS4195886.1"/>
    </source>
</evidence>
<evidence type="ECO:0000313" key="3">
    <source>
        <dbReference type="Proteomes" id="UP000681414"/>
    </source>
</evidence>
<feature type="domain" description="NERD" evidence="1">
    <location>
        <begin position="37"/>
        <end position="148"/>
    </location>
</feature>
<dbReference type="Pfam" id="PF08378">
    <property type="entry name" value="NERD"/>
    <property type="match status" value="1"/>
</dbReference>
<organism evidence="2 3">
    <name type="scientific">Lederbergia citri</name>
    <dbReference type="NCBI Taxonomy" id="2833580"/>
    <lineage>
        <taxon>Bacteria</taxon>
        <taxon>Bacillati</taxon>
        <taxon>Bacillota</taxon>
        <taxon>Bacilli</taxon>
        <taxon>Bacillales</taxon>
        <taxon>Bacillaceae</taxon>
        <taxon>Lederbergia</taxon>
    </lineage>
</organism>
<keyword evidence="3" id="KW-1185">Reference proteome</keyword>
<dbReference type="PROSITE" id="PS50965">
    <property type="entry name" value="NERD"/>
    <property type="match status" value="1"/>
</dbReference>
<proteinExistence type="predicted"/>
<name>A0A942TFM2_9BACI</name>
<dbReference type="InterPro" id="IPR011528">
    <property type="entry name" value="NERD"/>
</dbReference>
<protein>
    <submittedName>
        <fullName evidence="2">NERD domain-containing protein</fullName>
    </submittedName>
</protein>
<dbReference type="RefSeq" id="WP_213125066.1">
    <property type="nucleotide sequence ID" value="NZ_JAGYPG010000002.1"/>
</dbReference>
<evidence type="ECO:0000259" key="1">
    <source>
        <dbReference type="PROSITE" id="PS50965"/>
    </source>
</evidence>
<reference evidence="2 3" key="1">
    <citation type="submission" date="2021-05" db="EMBL/GenBank/DDBJ databases">
        <title>Novel Bacillus species.</title>
        <authorList>
            <person name="Liu G."/>
        </authorList>
    </citation>
    <scope>NUCLEOTIDE SEQUENCE [LARGE SCALE GENOMIC DNA]</scope>
    <source>
        <strain evidence="3">FJAT-49780</strain>
    </source>
</reference>
<accession>A0A942TFM2</accession>
<dbReference type="AlphaFoldDB" id="A0A942TFM2"/>
<dbReference type="EMBL" id="JAGYPG010000002">
    <property type="protein sequence ID" value="MBS4195886.1"/>
    <property type="molecule type" value="Genomic_DNA"/>
</dbReference>
<dbReference type="Proteomes" id="UP000681414">
    <property type="component" value="Unassembled WGS sequence"/>
</dbReference>
<sequence length="307" mass="36240">MFLKPLLKSKELIVYRILNSRMNLTSKDMSQYLTLQKGYEGEKDFNSLLEKLPITFLILNDLLLEKNNTFFQIDTLQIYQNTIYLFEVKNYEGDFYVEEDRWYSVATGKEIQNPLTQLSRCSSLFRRYLQDIGISNLSVKELLIFINPEFTLLQAPRNKPIILPTQLNRFISDLNSIPSQLSDFHYKLAAKINSDHVVENPYKQLPEYEYAQLKKGVICKSCYSFMSKLSNTELICRKCGFKELLEASVMRSVEEFSVLFPEIKITSKIIHEWCNINSIRTIRRILKKNMTQYYLGRYSYYTFPTQK</sequence>
<gene>
    <name evidence="2" type="ORF">KHA97_12530</name>
</gene>
<comment type="caution">
    <text evidence="2">The sequence shown here is derived from an EMBL/GenBank/DDBJ whole genome shotgun (WGS) entry which is preliminary data.</text>
</comment>